<keyword evidence="1" id="KW-0812">Transmembrane</keyword>
<keyword evidence="1" id="KW-1133">Transmembrane helix</keyword>
<organism evidence="2 3">
    <name type="scientific">Dictyobacter kobayashii</name>
    <dbReference type="NCBI Taxonomy" id="2014872"/>
    <lineage>
        <taxon>Bacteria</taxon>
        <taxon>Bacillati</taxon>
        <taxon>Chloroflexota</taxon>
        <taxon>Ktedonobacteria</taxon>
        <taxon>Ktedonobacterales</taxon>
        <taxon>Dictyobacteraceae</taxon>
        <taxon>Dictyobacter</taxon>
    </lineage>
</organism>
<dbReference type="Proteomes" id="UP000287188">
    <property type="component" value="Unassembled WGS sequence"/>
</dbReference>
<feature type="transmembrane region" description="Helical" evidence="1">
    <location>
        <begin position="210"/>
        <end position="229"/>
    </location>
</feature>
<dbReference type="AlphaFoldDB" id="A0A402AVZ8"/>
<feature type="transmembrane region" description="Helical" evidence="1">
    <location>
        <begin position="176"/>
        <end position="198"/>
    </location>
</feature>
<evidence type="ECO:0000313" key="2">
    <source>
        <dbReference type="EMBL" id="GCE23235.1"/>
    </source>
</evidence>
<feature type="transmembrane region" description="Helical" evidence="1">
    <location>
        <begin position="352"/>
        <end position="370"/>
    </location>
</feature>
<protein>
    <submittedName>
        <fullName evidence="2">Uncharacterized protein</fullName>
    </submittedName>
</protein>
<keyword evidence="3" id="KW-1185">Reference proteome</keyword>
<evidence type="ECO:0000256" key="1">
    <source>
        <dbReference type="SAM" id="Phobius"/>
    </source>
</evidence>
<reference evidence="3" key="1">
    <citation type="submission" date="2018-12" db="EMBL/GenBank/DDBJ databases">
        <title>Tengunoibacter tsumagoiensis gen. nov., sp. nov., Dictyobacter kobayashii sp. nov., D. alpinus sp. nov., and D. joshuensis sp. nov. and description of Dictyobacteraceae fam. nov. within the order Ktedonobacterales isolated from Tengu-no-mugimeshi.</title>
        <authorList>
            <person name="Wang C.M."/>
            <person name="Zheng Y."/>
            <person name="Sakai Y."/>
            <person name="Toyoda A."/>
            <person name="Minakuchi Y."/>
            <person name="Abe K."/>
            <person name="Yokota A."/>
            <person name="Yabe S."/>
        </authorList>
    </citation>
    <scope>NUCLEOTIDE SEQUENCE [LARGE SCALE GENOMIC DNA]</scope>
    <source>
        <strain evidence="3">Uno11</strain>
    </source>
</reference>
<feature type="transmembrane region" description="Helical" evidence="1">
    <location>
        <begin position="324"/>
        <end position="346"/>
    </location>
</feature>
<dbReference type="EMBL" id="BIFS01000002">
    <property type="protein sequence ID" value="GCE23235.1"/>
    <property type="molecule type" value="Genomic_DNA"/>
</dbReference>
<comment type="caution">
    <text evidence="2">The sequence shown here is derived from an EMBL/GenBank/DDBJ whole genome shotgun (WGS) entry which is preliminary data.</text>
</comment>
<sequence>MLFGIWLLPISAVSSLSQPVRGYGGGRSVQSNTPIVNQKVCGSPATVFQTFGFSIKDVPGVTALKKLLTPQQQPVQKAGDVSYDPVKGELCTIGWMGIYTRYVQSHSMDTNVLPSTVPSGDVGANWVQDILNGLFSSFAHGLNDFFQGVLTWAKTFGFLFFTPDGLTYHQPVVAHLHAWMVGVMDSILVLVLVISGYHTVLGQSHLLRELAPRLLFAGIAGTGSLFFITQFIEVQNALCTGFLGALATAGVGNLSLPLGIINWATAPEYEVFTYLIDVVMSVLLCIQMLVRIGLLDFLIVVAPFGLLCFALPHTLAWGRLWVQAFVSTLLLQFFQTVCIGLGTVLITSFGHATYSVISILVGIATLYIAFKLPGMLLSNVLRASVGDVHRDIGRAAQAVAEQAILHKA</sequence>
<proteinExistence type="predicted"/>
<feature type="transmembrane region" description="Helical" evidence="1">
    <location>
        <begin position="271"/>
        <end position="291"/>
    </location>
</feature>
<feature type="transmembrane region" description="Helical" evidence="1">
    <location>
        <begin position="241"/>
        <end position="264"/>
    </location>
</feature>
<name>A0A402AVZ8_9CHLR</name>
<feature type="transmembrane region" description="Helical" evidence="1">
    <location>
        <begin position="297"/>
        <end position="317"/>
    </location>
</feature>
<keyword evidence="1" id="KW-0472">Membrane</keyword>
<gene>
    <name evidence="2" type="ORF">KDK_70350</name>
</gene>
<accession>A0A402AVZ8</accession>
<evidence type="ECO:0000313" key="3">
    <source>
        <dbReference type="Proteomes" id="UP000287188"/>
    </source>
</evidence>